<dbReference type="RefSeq" id="WP_063110582.1">
    <property type="nucleotide sequence ID" value="NZ_JBEPNV010000001.1"/>
</dbReference>
<comment type="caution">
    <text evidence="1">The sequence shown here is derived from an EMBL/GenBank/DDBJ whole genome shotgun (WGS) entry which is preliminary data.</text>
</comment>
<proteinExistence type="predicted"/>
<organism evidence="1 2">
    <name type="scientific">Methylobacterium radiotolerans</name>
    <dbReference type="NCBI Taxonomy" id="31998"/>
    <lineage>
        <taxon>Bacteria</taxon>
        <taxon>Pseudomonadati</taxon>
        <taxon>Pseudomonadota</taxon>
        <taxon>Alphaproteobacteria</taxon>
        <taxon>Hyphomicrobiales</taxon>
        <taxon>Methylobacteriaceae</taxon>
        <taxon>Methylobacterium</taxon>
    </lineage>
</organism>
<reference evidence="1 2" key="1">
    <citation type="submission" date="2024-06" db="EMBL/GenBank/DDBJ databases">
        <title>Genomics of switchgrass bacterial isolates.</title>
        <authorList>
            <person name="Shade A."/>
        </authorList>
    </citation>
    <scope>NUCLEOTIDE SEQUENCE [LARGE SCALE GENOMIC DNA]</scope>
    <source>
        <strain evidence="1 2">PvP084</strain>
    </source>
</reference>
<dbReference type="EMBL" id="JBEPNW010000002">
    <property type="protein sequence ID" value="MET3867244.1"/>
    <property type="molecule type" value="Genomic_DNA"/>
</dbReference>
<evidence type="ECO:0000313" key="1">
    <source>
        <dbReference type="EMBL" id="MET3867244.1"/>
    </source>
</evidence>
<evidence type="ECO:0000313" key="2">
    <source>
        <dbReference type="Proteomes" id="UP001549119"/>
    </source>
</evidence>
<protein>
    <submittedName>
        <fullName evidence="1">Uncharacterized protein</fullName>
    </submittedName>
</protein>
<gene>
    <name evidence="1" type="ORF">ABIC20_004553</name>
</gene>
<keyword evidence="2" id="KW-1185">Reference proteome</keyword>
<name>A0ABV2NLB3_9HYPH</name>
<accession>A0ABV2NLB3</accession>
<dbReference type="Proteomes" id="UP001549119">
    <property type="component" value="Unassembled WGS sequence"/>
</dbReference>
<sequence length="124" mass="12778">MKGAGLALAIAAAGVASTPGMGPGKWLAVVRQVAPDGAVTGRLTFERTPAGTRWSLRCYDTRGGRADVHAYDGVAPAEDEWVMGTTAGGHFTLALRGEPLFAAWLDGCPGMAEPEAIVRAPGSR</sequence>